<name>A0AAW7KEN3_ENTFL</name>
<accession>A0AAW7KEN3</accession>
<sequence>MYSQEIALNKKLADQVSLFDSEYFSAFLKLLELKPNNDLRRIIIAFLELLLGALGQNLVSQLNEELFEKAPTTVNIFDDIGVTGTSIQKIAVENRTTTGQLS</sequence>
<comment type="caution">
    <text evidence="1">The sequence shown here is derived from an EMBL/GenBank/DDBJ whole genome shotgun (WGS) entry which is preliminary data.</text>
</comment>
<protein>
    <submittedName>
        <fullName evidence="1">Uncharacterized protein</fullName>
    </submittedName>
</protein>
<gene>
    <name evidence="1" type="ORF">P0E79_14595</name>
</gene>
<proteinExistence type="predicted"/>
<reference evidence="1" key="1">
    <citation type="journal article" date="2023" name="Pathogens">
        <title>Prevalence of Enterococcus spp. and the Whole-Genome Characteristics of Enterococcus faecium and Enterococcus faecalis Strains Isolated from Free-Living Birds in Poland.</title>
        <authorList>
            <person name="Kwit R."/>
            <person name="Zajac M."/>
            <person name="Smialowska-Weglinska A."/>
            <person name="Skarzynska M."/>
            <person name="Bomba A."/>
            <person name="Lalak A."/>
            <person name="Skrzypiec E."/>
            <person name="Wojdat D."/>
            <person name="Koza W."/>
            <person name="Mikos-Wojewoda E."/>
            <person name="Pasim P."/>
            <person name="Skora M."/>
            <person name="Polak M."/>
            <person name="Wiacek J."/>
            <person name="Wasyl D."/>
        </authorList>
    </citation>
    <scope>NUCLEOTIDE SEQUENCE</scope>
    <source>
        <strain evidence="1">691B_2</strain>
    </source>
</reference>
<dbReference type="Proteomes" id="UP001173174">
    <property type="component" value="Unassembled WGS sequence"/>
</dbReference>
<organism evidence="1 2">
    <name type="scientific">Enterococcus faecalis</name>
    <name type="common">Streptococcus faecalis</name>
    <dbReference type="NCBI Taxonomy" id="1351"/>
    <lineage>
        <taxon>Bacteria</taxon>
        <taxon>Bacillati</taxon>
        <taxon>Bacillota</taxon>
        <taxon>Bacilli</taxon>
        <taxon>Lactobacillales</taxon>
        <taxon>Enterococcaceae</taxon>
        <taxon>Enterococcus</taxon>
    </lineage>
</organism>
<reference evidence="1" key="2">
    <citation type="submission" date="2023-03" db="EMBL/GenBank/DDBJ databases">
        <authorList>
            <person name="Zajac M."/>
            <person name="Kwit R."/>
            <person name="Wasyl D."/>
        </authorList>
    </citation>
    <scope>NUCLEOTIDE SEQUENCE</scope>
    <source>
        <strain evidence="1">691B_2</strain>
    </source>
</reference>
<evidence type="ECO:0000313" key="1">
    <source>
        <dbReference type="EMBL" id="MDN3193698.1"/>
    </source>
</evidence>
<dbReference type="RefSeq" id="WP_242385085.1">
    <property type="nucleotide sequence ID" value="NZ_CAKOCZ010000051.1"/>
</dbReference>
<dbReference type="EMBL" id="JAREWH010000027">
    <property type="protein sequence ID" value="MDN3193698.1"/>
    <property type="molecule type" value="Genomic_DNA"/>
</dbReference>
<evidence type="ECO:0000313" key="2">
    <source>
        <dbReference type="Proteomes" id="UP001173174"/>
    </source>
</evidence>
<dbReference type="AlphaFoldDB" id="A0AAW7KEN3"/>